<dbReference type="InterPro" id="IPR029063">
    <property type="entry name" value="SAM-dependent_MTases_sf"/>
</dbReference>
<dbReference type="InterPro" id="IPR002877">
    <property type="entry name" value="RNA_MeTrfase_FtsJ_dom"/>
</dbReference>
<protein>
    <submittedName>
        <fullName evidence="3">S-adenosyl-L-methionine-dependent methyltransferase-like</fullName>
    </submittedName>
</protein>
<evidence type="ECO:0000313" key="4">
    <source>
        <dbReference type="Proteomes" id="UP000298493"/>
    </source>
</evidence>
<evidence type="ECO:0000259" key="2">
    <source>
        <dbReference type="Pfam" id="PF01728"/>
    </source>
</evidence>
<evidence type="ECO:0000256" key="1">
    <source>
        <dbReference type="SAM" id="MobiDB-lite"/>
    </source>
</evidence>
<dbReference type="EMBL" id="SNSC02000009">
    <property type="protein sequence ID" value="TID21551.1"/>
    <property type="molecule type" value="Genomic_DNA"/>
</dbReference>
<dbReference type="GO" id="GO:0008168">
    <property type="term" value="F:methyltransferase activity"/>
    <property type="evidence" value="ECO:0007669"/>
    <property type="project" value="UniProtKB-KW"/>
</dbReference>
<dbReference type="SUPFAM" id="SSF53335">
    <property type="entry name" value="S-adenosyl-L-methionine-dependent methyltransferases"/>
    <property type="match status" value="1"/>
</dbReference>
<gene>
    <name evidence="3" type="ORF">E6O75_ATG04946</name>
</gene>
<keyword evidence="3" id="KW-0489">Methyltransferase</keyword>
<evidence type="ECO:0000313" key="3">
    <source>
        <dbReference type="EMBL" id="TID21551.1"/>
    </source>
</evidence>
<name>A0A4Z1P9F1_9PEZI</name>
<dbReference type="Pfam" id="PF01728">
    <property type="entry name" value="FtsJ"/>
    <property type="match status" value="1"/>
</dbReference>
<sequence length="410" mass="46752">MDVTDDQSSATNIGLGIMQTTPDEFTMADIHKALPFPLVDGSPRESAVQLVVSSLLRNAVFSRLMEIRNKGWNNPKGDEYFNRQRKEADRGDKKNEKWFFTMMKDISDQMQKKTGALRPEELDALTLQILDLCMAPGAFTLSVMRHNRHRNVLAHGITLPEKDGGHPLWVDTSKVQVEELDLTMLATEFGCETIPRSHPDHDLFLTKQPFCDQQFQLILCDGQVLRNTVHPRSEHRERFEARRLAAAQLILALQRIMPGGTIVMLLHKVEALETIQLLFEFDSFSEIQLFKPIKHHEIRSSFYLIAKKVQPHADTAQAALKEWREDWYRSTFGGEKDKNVDMERIQYVLDTFGGRLIELGEPIWKHQADALAEKAFTRGTEEAINSASTEATPPIVTGSAPNRYVPPHRR</sequence>
<dbReference type="Gene3D" id="3.40.50.150">
    <property type="entry name" value="Vaccinia Virus protein VP39"/>
    <property type="match status" value="1"/>
</dbReference>
<proteinExistence type="predicted"/>
<dbReference type="Proteomes" id="UP000298493">
    <property type="component" value="Unassembled WGS sequence"/>
</dbReference>
<feature type="domain" description="Ribosomal RNA methyltransferase FtsJ" evidence="2">
    <location>
        <begin position="122"/>
        <end position="307"/>
    </location>
</feature>
<organism evidence="3 4">
    <name type="scientific">Venturia nashicola</name>
    <dbReference type="NCBI Taxonomy" id="86259"/>
    <lineage>
        <taxon>Eukaryota</taxon>
        <taxon>Fungi</taxon>
        <taxon>Dikarya</taxon>
        <taxon>Ascomycota</taxon>
        <taxon>Pezizomycotina</taxon>
        <taxon>Dothideomycetes</taxon>
        <taxon>Pleosporomycetidae</taxon>
        <taxon>Venturiales</taxon>
        <taxon>Venturiaceae</taxon>
        <taxon>Venturia</taxon>
    </lineage>
</organism>
<reference evidence="3 4" key="1">
    <citation type="submission" date="2019-04" db="EMBL/GenBank/DDBJ databases">
        <title>High contiguity whole genome sequence and gene annotation resource for two Venturia nashicola isolates.</title>
        <authorList>
            <person name="Prokchorchik M."/>
            <person name="Won K."/>
            <person name="Lee Y."/>
            <person name="Choi E.D."/>
            <person name="Segonzac C."/>
            <person name="Sohn K.H."/>
        </authorList>
    </citation>
    <scope>NUCLEOTIDE SEQUENCE [LARGE SCALE GENOMIC DNA]</scope>
    <source>
        <strain evidence="3 4">PRI2</strain>
    </source>
</reference>
<dbReference type="AlphaFoldDB" id="A0A4Z1P9F1"/>
<keyword evidence="4" id="KW-1185">Reference proteome</keyword>
<dbReference type="GO" id="GO:0032259">
    <property type="term" value="P:methylation"/>
    <property type="evidence" value="ECO:0007669"/>
    <property type="project" value="UniProtKB-KW"/>
</dbReference>
<keyword evidence="3" id="KW-0808">Transferase</keyword>
<feature type="region of interest" description="Disordered" evidence="1">
    <location>
        <begin position="383"/>
        <end position="410"/>
    </location>
</feature>
<comment type="caution">
    <text evidence="3">The sequence shown here is derived from an EMBL/GenBank/DDBJ whole genome shotgun (WGS) entry which is preliminary data.</text>
</comment>
<dbReference type="STRING" id="86259.A0A4Z1P9F1"/>
<accession>A0A4Z1P9F1</accession>